<organism evidence="8 9">
    <name type="scientific">Neoarthrinium moseri</name>
    <dbReference type="NCBI Taxonomy" id="1658444"/>
    <lineage>
        <taxon>Eukaryota</taxon>
        <taxon>Fungi</taxon>
        <taxon>Dikarya</taxon>
        <taxon>Ascomycota</taxon>
        <taxon>Pezizomycotina</taxon>
        <taxon>Sordariomycetes</taxon>
        <taxon>Xylariomycetidae</taxon>
        <taxon>Amphisphaeriales</taxon>
        <taxon>Apiosporaceae</taxon>
        <taxon>Neoarthrinium</taxon>
    </lineage>
</organism>
<keyword evidence="9" id="KW-1185">Reference proteome</keyword>
<dbReference type="CDD" id="cd00067">
    <property type="entry name" value="GAL4"/>
    <property type="match status" value="1"/>
</dbReference>
<dbReference type="PANTHER" id="PTHR47660">
    <property type="entry name" value="TRANSCRIPTION FACTOR WITH C2H2 AND ZN(2)-CYS(6) DNA BINDING DOMAIN (EUROFUNG)-RELATED-RELATED"/>
    <property type="match status" value="1"/>
</dbReference>
<reference evidence="8" key="1">
    <citation type="submission" date="2021-03" db="EMBL/GenBank/DDBJ databases">
        <title>Revisited historic fungal species revealed as producer of novel bioactive compounds through whole genome sequencing and comparative genomics.</title>
        <authorList>
            <person name="Vignolle G.A."/>
            <person name="Hochenegger N."/>
            <person name="Mach R.L."/>
            <person name="Mach-Aigner A.R."/>
            <person name="Javad Rahimi M."/>
            <person name="Salim K.A."/>
            <person name="Chan C.M."/>
            <person name="Lim L.B.L."/>
            <person name="Cai F."/>
            <person name="Druzhinina I.S."/>
            <person name="U'Ren J.M."/>
            <person name="Derntl C."/>
        </authorList>
    </citation>
    <scope>NUCLEOTIDE SEQUENCE</scope>
    <source>
        <strain evidence="8">TUCIM 5799</strain>
    </source>
</reference>
<keyword evidence="5" id="KW-0539">Nucleus</keyword>
<evidence type="ECO:0000313" key="8">
    <source>
        <dbReference type="EMBL" id="KAI1857167.1"/>
    </source>
</evidence>
<evidence type="ECO:0000256" key="5">
    <source>
        <dbReference type="ARBA" id="ARBA00023242"/>
    </source>
</evidence>
<comment type="caution">
    <text evidence="8">The sequence shown here is derived from an EMBL/GenBank/DDBJ whole genome shotgun (WGS) entry which is preliminary data.</text>
</comment>
<evidence type="ECO:0000256" key="2">
    <source>
        <dbReference type="ARBA" id="ARBA00022833"/>
    </source>
</evidence>
<name>A0A9P9WCV6_9PEZI</name>
<dbReference type="PROSITE" id="PS50157">
    <property type="entry name" value="ZINC_FINGER_C2H2_2"/>
    <property type="match status" value="1"/>
</dbReference>
<dbReference type="InterPro" id="IPR001138">
    <property type="entry name" value="Zn2Cys6_DnaBD"/>
</dbReference>
<evidence type="ECO:0000313" key="9">
    <source>
        <dbReference type="Proteomes" id="UP000829685"/>
    </source>
</evidence>
<dbReference type="GO" id="GO:0000981">
    <property type="term" value="F:DNA-binding transcription factor activity, RNA polymerase II-specific"/>
    <property type="evidence" value="ECO:0007669"/>
    <property type="project" value="InterPro"/>
</dbReference>
<dbReference type="EMBL" id="JAFIMR010000041">
    <property type="protein sequence ID" value="KAI1857167.1"/>
    <property type="molecule type" value="Genomic_DNA"/>
</dbReference>
<proteinExistence type="predicted"/>
<keyword evidence="6" id="KW-0863">Zinc-finger</keyword>
<keyword evidence="2" id="KW-0862">Zinc</keyword>
<keyword evidence="1" id="KW-0479">Metal-binding</keyword>
<feature type="domain" description="C2H2-type" evidence="7">
    <location>
        <begin position="17"/>
        <end position="46"/>
    </location>
</feature>
<dbReference type="SUPFAM" id="SSF57701">
    <property type="entry name" value="Zn2/Cys6 DNA-binding domain"/>
    <property type="match status" value="1"/>
</dbReference>
<protein>
    <recommendedName>
        <fullName evidence="7">C2H2-type domain-containing protein</fullName>
    </recommendedName>
</protein>
<dbReference type="InterPro" id="IPR013087">
    <property type="entry name" value="Znf_C2H2_type"/>
</dbReference>
<evidence type="ECO:0000259" key="7">
    <source>
        <dbReference type="PROSITE" id="PS50157"/>
    </source>
</evidence>
<evidence type="ECO:0000256" key="6">
    <source>
        <dbReference type="PROSITE-ProRule" id="PRU00042"/>
    </source>
</evidence>
<dbReference type="GO" id="GO:0008270">
    <property type="term" value="F:zinc ion binding"/>
    <property type="evidence" value="ECO:0007669"/>
    <property type="project" value="UniProtKB-KW"/>
</dbReference>
<keyword evidence="3" id="KW-0805">Transcription regulation</keyword>
<sequence length="503" mass="56147">MPRGAGTRSPQGSEPNYQCLFCNKSFGKESTRKRHYYYCRSKLSKPVVPRRKSCLACIRAKTRCSLAENAGQKACLRCTERGIGCEGNRAAQQHVVARSTDGGSRSVQALGALDPVVWADTTPTILDGSDVSLDIAQISSLAPVSGEIATNTAQIELPDWTFDPALLEPFEVNHQLPDLTATSNALDYTSRLFSFSTNSSIPRALQAPSTSFGLRTANNLAQRSLGSLMLRILRRYPFMLLRKETFPPFVNPLLYSGLETAEGLPEQALINAVSLVQMFKSRTESNKRFIWRLIRIEQERILSEHQSWDRWELLAAFQALLVYCLLRLLDPGVEDPDLDMALLRSVVASALSWSVGGPDVIELPDDSTLAWKDWSFNESRRRTVLIFRIINIVVDISLAVSCRPMDGFVLLPLPGNETLWDAQEVEQWRSEFKMYFEERTIYGVSESGCLIRLRQDAGGIQSSTATWEEWSATVGDLGNLVMVAGSLIEAFHVADQRLTQSNR</sequence>
<dbReference type="AlphaFoldDB" id="A0A9P9WCV6"/>
<evidence type="ECO:0000256" key="1">
    <source>
        <dbReference type="ARBA" id="ARBA00022723"/>
    </source>
</evidence>
<gene>
    <name evidence="8" type="ORF">JX265_011368</name>
</gene>
<accession>A0A9P9WCV6</accession>
<dbReference type="Proteomes" id="UP000829685">
    <property type="component" value="Unassembled WGS sequence"/>
</dbReference>
<dbReference type="PANTHER" id="PTHR47660:SF3">
    <property type="entry name" value="FINGER DOMAIN PROTEIN, PUTATIVE (AFU_ORTHOLOGUE AFUA_4G03310)-RELATED"/>
    <property type="match status" value="1"/>
</dbReference>
<evidence type="ECO:0000256" key="3">
    <source>
        <dbReference type="ARBA" id="ARBA00023015"/>
    </source>
</evidence>
<evidence type="ECO:0000256" key="4">
    <source>
        <dbReference type="ARBA" id="ARBA00023163"/>
    </source>
</evidence>
<keyword evidence="4" id="KW-0804">Transcription</keyword>
<dbReference type="InterPro" id="IPR036864">
    <property type="entry name" value="Zn2-C6_fun-type_DNA-bd_sf"/>
</dbReference>